<dbReference type="InterPro" id="IPR006145">
    <property type="entry name" value="PsdUridine_synth_RsuA/RluA"/>
</dbReference>
<reference evidence="6" key="1">
    <citation type="journal article" date="2003" name="Proc. Natl. Acad. Sci. U.S.A.">
        <title>Gene function analysis in environmental isolates: the nif regulon of the strict iron oxidizing bacterium Leptospirillum ferrooxidans.</title>
        <authorList>
            <person name="Parro V."/>
            <person name="Moreno-Paz M."/>
        </authorList>
    </citation>
    <scope>NUCLEOTIDE SEQUENCE</scope>
</reference>
<protein>
    <submittedName>
        <fullName evidence="6">Lfe193p2</fullName>
    </submittedName>
</protein>
<dbReference type="SMART" id="SM00363">
    <property type="entry name" value="S4"/>
    <property type="match status" value="1"/>
</dbReference>
<dbReference type="InterPro" id="IPR018496">
    <property type="entry name" value="PsdUridine_synth_RsuA/RluB_CS"/>
</dbReference>
<dbReference type="Gene3D" id="3.30.70.580">
    <property type="entry name" value="Pseudouridine synthase I, catalytic domain, N-terminal subdomain"/>
    <property type="match status" value="1"/>
</dbReference>
<dbReference type="EMBL" id="AY204436">
    <property type="protein sequence ID" value="AAO38400.1"/>
    <property type="molecule type" value="Genomic_DNA"/>
</dbReference>
<comment type="similarity">
    <text evidence="1">Belongs to the pseudouridine synthase RsuA family.</text>
</comment>
<proteinExistence type="inferred from homology"/>
<evidence type="ECO:0000256" key="2">
    <source>
        <dbReference type="ARBA" id="ARBA00023235"/>
    </source>
</evidence>
<dbReference type="Gene3D" id="3.10.290.10">
    <property type="entry name" value="RNA-binding S4 domain"/>
    <property type="match status" value="1"/>
</dbReference>
<dbReference type="AlphaFoldDB" id="Q7X1A1"/>
<dbReference type="Pfam" id="PF00849">
    <property type="entry name" value="PseudoU_synth_2"/>
    <property type="match status" value="1"/>
</dbReference>
<feature type="compositionally biased region" description="Polar residues" evidence="4">
    <location>
        <begin position="10"/>
        <end position="20"/>
    </location>
</feature>
<evidence type="ECO:0000313" key="6">
    <source>
        <dbReference type="EMBL" id="AAO38400.1"/>
    </source>
</evidence>
<dbReference type="InterPro" id="IPR002942">
    <property type="entry name" value="S4_RNA-bd"/>
</dbReference>
<dbReference type="FunFam" id="3.10.290.10:FF:000003">
    <property type="entry name" value="Pseudouridine synthase"/>
    <property type="match status" value="1"/>
</dbReference>
<dbReference type="GO" id="GO:0000455">
    <property type="term" value="P:enzyme-directed rRNA pseudouridine synthesis"/>
    <property type="evidence" value="ECO:0007669"/>
    <property type="project" value="UniProtKB-ARBA"/>
</dbReference>
<accession>Q7X1A1</accession>
<dbReference type="InterPro" id="IPR020094">
    <property type="entry name" value="TruA/RsuA/RluB/E/F_N"/>
</dbReference>
<keyword evidence="3" id="KW-0694">RNA-binding</keyword>
<feature type="domain" description="RNA-binding S4" evidence="5">
    <location>
        <begin position="28"/>
        <end position="88"/>
    </location>
</feature>
<dbReference type="GO" id="GO:0003723">
    <property type="term" value="F:RNA binding"/>
    <property type="evidence" value="ECO:0007669"/>
    <property type="project" value="UniProtKB-KW"/>
</dbReference>
<dbReference type="SUPFAM" id="SSF55174">
    <property type="entry name" value="Alpha-L RNA-binding motif"/>
    <property type="match status" value="1"/>
</dbReference>
<dbReference type="PROSITE" id="PS50889">
    <property type="entry name" value="S4"/>
    <property type="match status" value="1"/>
</dbReference>
<dbReference type="CDD" id="cd00165">
    <property type="entry name" value="S4"/>
    <property type="match status" value="1"/>
</dbReference>
<evidence type="ECO:0000256" key="4">
    <source>
        <dbReference type="SAM" id="MobiDB-lite"/>
    </source>
</evidence>
<evidence type="ECO:0000259" key="5">
    <source>
        <dbReference type="SMART" id="SM00363"/>
    </source>
</evidence>
<dbReference type="PROSITE" id="PS01149">
    <property type="entry name" value="PSI_RSU"/>
    <property type="match status" value="1"/>
</dbReference>
<feature type="region of interest" description="Disordered" evidence="4">
    <location>
        <begin position="1"/>
        <end position="20"/>
    </location>
</feature>
<dbReference type="PANTHER" id="PTHR47683">
    <property type="entry name" value="PSEUDOURIDINE SYNTHASE FAMILY PROTEIN-RELATED"/>
    <property type="match status" value="1"/>
</dbReference>
<feature type="non-terminal residue" evidence="6">
    <location>
        <position position="164"/>
    </location>
</feature>
<dbReference type="Pfam" id="PF01479">
    <property type="entry name" value="S4"/>
    <property type="match status" value="1"/>
</dbReference>
<organism evidence="6">
    <name type="scientific">Leptospirillum ferrooxidans</name>
    <dbReference type="NCBI Taxonomy" id="180"/>
    <lineage>
        <taxon>Bacteria</taxon>
        <taxon>Pseudomonadati</taxon>
        <taxon>Nitrospirota</taxon>
        <taxon>Nitrospiria</taxon>
        <taxon>Nitrospirales</taxon>
        <taxon>Nitrospiraceae</taxon>
        <taxon>Leptospirillum</taxon>
    </lineage>
</organism>
<dbReference type="GO" id="GO:0120159">
    <property type="term" value="F:rRNA pseudouridine synthase activity"/>
    <property type="evidence" value="ECO:0007669"/>
    <property type="project" value="UniProtKB-ARBA"/>
</dbReference>
<sequence>MSDQDDYQKKTTSNKSDTEYATTLSGEVRLQKLLAHRGITSRRNAEELIAGGLVTVNGKVETTPGTKVDPQRDVVVVEGRMLPREKETFLFLFYKPKGVISAVFDPDGKPTLKDFFPNISPLLHIGRLDFQTEGVLLLTNNGDLSQRILHPRFAIPRTYLGEEY</sequence>
<dbReference type="InterPro" id="IPR050343">
    <property type="entry name" value="RsuA_PseudoU_synthase"/>
</dbReference>
<evidence type="ECO:0000256" key="3">
    <source>
        <dbReference type="PROSITE-ProRule" id="PRU00182"/>
    </source>
</evidence>
<keyword evidence="2" id="KW-0413">Isomerase</keyword>
<dbReference type="PANTHER" id="PTHR47683:SF2">
    <property type="entry name" value="RNA-BINDING S4 DOMAIN-CONTAINING PROTEIN"/>
    <property type="match status" value="1"/>
</dbReference>
<dbReference type="InterPro" id="IPR036986">
    <property type="entry name" value="S4_RNA-bd_sf"/>
</dbReference>
<evidence type="ECO:0000256" key="1">
    <source>
        <dbReference type="ARBA" id="ARBA00008348"/>
    </source>
</evidence>
<name>Q7X1A1_9BACT</name>